<evidence type="ECO:0000313" key="3">
    <source>
        <dbReference type="EMBL" id="OUS41336.1"/>
    </source>
</evidence>
<gene>
    <name evidence="3" type="ORF">A9R00_01470</name>
</gene>
<name>A0A1Y5HVJ8_OLEAN</name>
<dbReference type="CDD" id="cd20736">
    <property type="entry name" value="PoNe_Nuclease"/>
    <property type="match status" value="1"/>
</dbReference>
<comment type="caution">
    <text evidence="3">The sequence shown here is derived from an EMBL/GenBank/DDBJ whole genome shotgun (WGS) entry which is preliminary data.</text>
</comment>
<dbReference type="Pfam" id="PF02021">
    <property type="entry name" value="UPF0102"/>
    <property type="match status" value="1"/>
</dbReference>
<proteinExistence type="inferred from homology"/>
<dbReference type="NCBIfam" id="NF009150">
    <property type="entry name" value="PRK12497.1-3"/>
    <property type="match status" value="1"/>
</dbReference>
<sequence length="123" mass="14346">MWFNKDDKRTEKRIKGDDKERLAEETLLAKGFTLIERNFLCKGGEIDLIMQDQEYLVFIEVRYRENKDFGGALGSITAGKQKKLRRAAEFYLLKNFGNTPPPCRFDVMAIEGQDEMVWVKNAF</sequence>
<dbReference type="GO" id="GO:0003676">
    <property type="term" value="F:nucleic acid binding"/>
    <property type="evidence" value="ECO:0007669"/>
    <property type="project" value="InterPro"/>
</dbReference>
<reference evidence="4" key="1">
    <citation type="journal article" date="2017" name="Proc. Natl. Acad. Sci. U.S.A.">
        <title>Simulation of Deepwater Horizon oil plume reveals substrate specialization within a complex community of hydrocarbon degraders.</title>
        <authorList>
            <person name="Hu P."/>
            <person name="Dubinsky E.A."/>
            <person name="Probst A.J."/>
            <person name="Wang J."/>
            <person name="Sieber C.M.K."/>
            <person name="Tom L.M."/>
            <person name="Gardinali P."/>
            <person name="Banfield J.F."/>
            <person name="Atlas R.M."/>
            <person name="Andersen G.L."/>
        </authorList>
    </citation>
    <scope>NUCLEOTIDE SEQUENCE [LARGE SCALE GENOMIC DNA]</scope>
</reference>
<evidence type="ECO:0000256" key="1">
    <source>
        <dbReference type="ARBA" id="ARBA00006738"/>
    </source>
</evidence>
<dbReference type="PANTHER" id="PTHR34039:SF1">
    <property type="entry name" value="UPF0102 PROTEIN YRAN"/>
    <property type="match status" value="1"/>
</dbReference>
<dbReference type="NCBIfam" id="TIGR00252">
    <property type="entry name" value="YraN family protein"/>
    <property type="match status" value="1"/>
</dbReference>
<dbReference type="Proteomes" id="UP000227088">
    <property type="component" value="Unassembled WGS sequence"/>
</dbReference>
<protein>
    <recommendedName>
        <fullName evidence="2">UPF0102 protein A9R00_01470</fullName>
    </recommendedName>
</protein>
<dbReference type="InterPro" id="IPR011335">
    <property type="entry name" value="Restrct_endonuc-II-like"/>
</dbReference>
<dbReference type="InterPro" id="IPR003509">
    <property type="entry name" value="UPF0102_YraN-like"/>
</dbReference>
<dbReference type="PANTHER" id="PTHR34039">
    <property type="entry name" value="UPF0102 PROTEIN YRAN"/>
    <property type="match status" value="1"/>
</dbReference>
<organism evidence="3 4">
    <name type="scientific">Oleispira antarctica</name>
    <dbReference type="NCBI Taxonomy" id="188908"/>
    <lineage>
        <taxon>Bacteria</taxon>
        <taxon>Pseudomonadati</taxon>
        <taxon>Pseudomonadota</taxon>
        <taxon>Gammaproteobacteria</taxon>
        <taxon>Oceanospirillales</taxon>
        <taxon>Oceanospirillaceae</taxon>
        <taxon>Oleispira</taxon>
    </lineage>
</organism>
<dbReference type="SUPFAM" id="SSF52980">
    <property type="entry name" value="Restriction endonuclease-like"/>
    <property type="match status" value="1"/>
</dbReference>
<comment type="similarity">
    <text evidence="1 2">Belongs to the UPF0102 family.</text>
</comment>
<dbReference type="InterPro" id="IPR011856">
    <property type="entry name" value="tRNA_endonuc-like_dom_sf"/>
</dbReference>
<evidence type="ECO:0000256" key="2">
    <source>
        <dbReference type="HAMAP-Rule" id="MF_00048"/>
    </source>
</evidence>
<dbReference type="HAMAP" id="MF_00048">
    <property type="entry name" value="UPF0102"/>
    <property type="match status" value="1"/>
</dbReference>
<evidence type="ECO:0000313" key="4">
    <source>
        <dbReference type="Proteomes" id="UP000227088"/>
    </source>
</evidence>
<accession>A0A1Y5HVJ8</accession>
<dbReference type="AlphaFoldDB" id="A0A1Y5HVJ8"/>
<dbReference type="EMBL" id="MABE01000088">
    <property type="protein sequence ID" value="OUS41336.1"/>
    <property type="molecule type" value="Genomic_DNA"/>
</dbReference>
<dbReference type="Gene3D" id="3.40.1350.10">
    <property type="match status" value="1"/>
</dbReference>